<name>A0A0F9BMB1_9ZZZZ</name>
<accession>A0A0F9BMB1</accession>
<comment type="caution">
    <text evidence="1">The sequence shown here is derived from an EMBL/GenBank/DDBJ whole genome shotgun (WGS) entry which is preliminary data.</text>
</comment>
<dbReference type="AlphaFoldDB" id="A0A0F9BMB1"/>
<dbReference type="EMBL" id="LAZR01040233">
    <property type="protein sequence ID" value="KKL15002.1"/>
    <property type="molecule type" value="Genomic_DNA"/>
</dbReference>
<protein>
    <submittedName>
        <fullName evidence="1">Uncharacterized protein</fullName>
    </submittedName>
</protein>
<sequence>MGNAKEVINQAIKDIMLQCQRDRLLKQTADLYAAGQRLLSKNRGLVVLSVPKNYYETQAWKG</sequence>
<evidence type="ECO:0000313" key="1">
    <source>
        <dbReference type="EMBL" id="KKL15002.1"/>
    </source>
</evidence>
<gene>
    <name evidence="1" type="ORF">LCGC14_2509970</name>
</gene>
<reference evidence="1" key="1">
    <citation type="journal article" date="2015" name="Nature">
        <title>Complex archaea that bridge the gap between prokaryotes and eukaryotes.</title>
        <authorList>
            <person name="Spang A."/>
            <person name="Saw J.H."/>
            <person name="Jorgensen S.L."/>
            <person name="Zaremba-Niedzwiedzka K."/>
            <person name="Martijn J."/>
            <person name="Lind A.E."/>
            <person name="van Eijk R."/>
            <person name="Schleper C."/>
            <person name="Guy L."/>
            <person name="Ettema T.J."/>
        </authorList>
    </citation>
    <scope>NUCLEOTIDE SEQUENCE</scope>
</reference>
<proteinExistence type="predicted"/>
<organism evidence="1">
    <name type="scientific">marine sediment metagenome</name>
    <dbReference type="NCBI Taxonomy" id="412755"/>
    <lineage>
        <taxon>unclassified sequences</taxon>
        <taxon>metagenomes</taxon>
        <taxon>ecological metagenomes</taxon>
    </lineage>
</organism>